<dbReference type="SUPFAM" id="SSF102546">
    <property type="entry name" value="RbsD-like"/>
    <property type="match status" value="1"/>
</dbReference>
<dbReference type="GO" id="GO:0062193">
    <property type="term" value="F:D-ribose pyranase activity"/>
    <property type="evidence" value="ECO:0007669"/>
    <property type="project" value="UniProtKB-EC"/>
</dbReference>
<dbReference type="RefSeq" id="WP_112345330.1">
    <property type="nucleotide sequence ID" value="NZ_QMKK01000056.1"/>
</dbReference>
<reference evidence="4 5" key="1">
    <citation type="submission" date="2018-06" db="EMBL/GenBank/DDBJ databases">
        <title>Whole Genome Sequence of an efficient microsymbiont, Rhizobium tropici.</title>
        <authorList>
            <person name="Srinivasan R."/>
            <person name="Singh H.V."/>
            <person name="Srivastava R."/>
            <person name="Kumari B."/>
            <person name="Radhakrishna A."/>
        </authorList>
    </citation>
    <scope>NUCLEOTIDE SEQUENCE [LARGE SCALE GENOMIC DNA]</scope>
    <source>
        <strain evidence="4 5">IGFRI Rhizo-19</strain>
    </source>
</reference>
<dbReference type="Proteomes" id="UP000251205">
    <property type="component" value="Unassembled WGS sequence"/>
</dbReference>
<proteinExistence type="predicted"/>
<comment type="caution">
    <text evidence="4">The sequence shown here is derived from an EMBL/GenBank/DDBJ whole genome shotgun (WGS) entry which is preliminary data.</text>
</comment>
<gene>
    <name evidence="4" type="ORF">DQ393_29890</name>
</gene>
<organism evidence="4 5">
    <name type="scientific">Rhizobium tropici</name>
    <dbReference type="NCBI Taxonomy" id="398"/>
    <lineage>
        <taxon>Bacteria</taxon>
        <taxon>Pseudomonadati</taxon>
        <taxon>Pseudomonadota</taxon>
        <taxon>Alphaproteobacteria</taxon>
        <taxon>Hyphomicrobiales</taxon>
        <taxon>Rhizobiaceae</taxon>
        <taxon>Rhizobium/Agrobacterium group</taxon>
        <taxon>Rhizobium</taxon>
    </lineage>
</organism>
<keyword evidence="2" id="KW-0413">Isomerase</keyword>
<dbReference type="GO" id="GO:0042806">
    <property type="term" value="F:fucose binding"/>
    <property type="evidence" value="ECO:0007669"/>
    <property type="project" value="TreeGrafter"/>
</dbReference>
<protein>
    <submittedName>
        <fullName evidence="4">Transport protein RbsD/FucU</fullName>
    </submittedName>
</protein>
<dbReference type="EMBL" id="QMKK01000056">
    <property type="protein sequence ID" value="RAX37898.1"/>
    <property type="molecule type" value="Genomic_DNA"/>
</dbReference>
<sequence length="144" mass="15942">MLKLIDPILSPELLYALRAMGHRHDIAIVDANFPCDAGDERLIRLDGVSGPRALEAILTIFPLEEQEPHVAWRMIAEGDAAKILPVFEDYSAGLKKTQGRAVELTAVEPDDFKDRVRAAHTVVVTGERRFYGSVILRKGVIAPE</sequence>
<name>A0A329Y4C4_RHITR</name>
<accession>A0A329Y4C4</accession>
<comment type="catalytic activity">
    <reaction evidence="1">
        <text>beta-D-ribopyranose = beta-D-ribofuranose</text>
        <dbReference type="Rhea" id="RHEA:25432"/>
        <dbReference type="ChEBI" id="CHEBI:27476"/>
        <dbReference type="ChEBI" id="CHEBI:47002"/>
        <dbReference type="EC" id="5.4.99.62"/>
    </reaction>
</comment>
<dbReference type="OrthoDB" id="7947972at2"/>
<dbReference type="Pfam" id="PF05025">
    <property type="entry name" value="RbsD_FucU"/>
    <property type="match status" value="1"/>
</dbReference>
<dbReference type="AlphaFoldDB" id="A0A329Y4C4"/>
<dbReference type="PANTHER" id="PTHR31690">
    <property type="entry name" value="FUCOSE MUTAROTASE"/>
    <property type="match status" value="1"/>
</dbReference>
<dbReference type="InterPro" id="IPR007721">
    <property type="entry name" value="RbsD_FucU"/>
</dbReference>
<dbReference type="PANTHER" id="PTHR31690:SF4">
    <property type="entry name" value="FUCOSE MUTAROTASE"/>
    <property type="match status" value="1"/>
</dbReference>
<evidence type="ECO:0000256" key="2">
    <source>
        <dbReference type="ARBA" id="ARBA00023235"/>
    </source>
</evidence>
<dbReference type="InterPro" id="IPR050443">
    <property type="entry name" value="RbsD/FucU_mutarotase"/>
</dbReference>
<evidence type="ECO:0000313" key="5">
    <source>
        <dbReference type="Proteomes" id="UP000251205"/>
    </source>
</evidence>
<evidence type="ECO:0000256" key="1">
    <source>
        <dbReference type="ARBA" id="ARBA00000223"/>
    </source>
</evidence>
<evidence type="ECO:0000313" key="4">
    <source>
        <dbReference type="EMBL" id="RAX37898.1"/>
    </source>
</evidence>
<dbReference type="InterPro" id="IPR023750">
    <property type="entry name" value="RbsD-like_sf"/>
</dbReference>
<dbReference type="GO" id="GO:0036373">
    <property type="term" value="F:L-fucose mutarotase activity"/>
    <property type="evidence" value="ECO:0007669"/>
    <property type="project" value="UniProtKB-EC"/>
</dbReference>
<dbReference type="GO" id="GO:0006004">
    <property type="term" value="P:fucose metabolic process"/>
    <property type="evidence" value="ECO:0007669"/>
    <property type="project" value="TreeGrafter"/>
</dbReference>
<comment type="catalytic activity">
    <reaction evidence="3">
        <text>alpha-L-fucose = beta-L-fucose</text>
        <dbReference type="Rhea" id="RHEA:25580"/>
        <dbReference type="ChEBI" id="CHEBI:42548"/>
        <dbReference type="ChEBI" id="CHEBI:42589"/>
        <dbReference type="EC" id="5.1.3.29"/>
    </reaction>
</comment>
<evidence type="ECO:0000256" key="3">
    <source>
        <dbReference type="ARBA" id="ARBA00036324"/>
    </source>
</evidence>
<dbReference type="Gene3D" id="3.40.1650.10">
    <property type="entry name" value="RbsD-like domain"/>
    <property type="match status" value="1"/>
</dbReference>